<dbReference type="CDD" id="cd03801">
    <property type="entry name" value="GT4_PimA-like"/>
    <property type="match status" value="1"/>
</dbReference>
<dbReference type="GO" id="GO:0009103">
    <property type="term" value="P:lipopolysaccharide biosynthetic process"/>
    <property type="evidence" value="ECO:0007669"/>
    <property type="project" value="TreeGrafter"/>
</dbReference>
<proteinExistence type="predicted"/>
<dbReference type="InterPro" id="IPR001296">
    <property type="entry name" value="Glyco_trans_1"/>
</dbReference>
<dbReference type="EMBL" id="JAHHHD010000007">
    <property type="protein sequence ID" value="MBW4658844.1"/>
    <property type="molecule type" value="Genomic_DNA"/>
</dbReference>
<dbReference type="Gene3D" id="3.40.50.2000">
    <property type="entry name" value="Glycogen Phosphorylase B"/>
    <property type="match status" value="2"/>
</dbReference>
<feature type="domain" description="Glycosyl transferase family 1" evidence="2">
    <location>
        <begin position="225"/>
        <end position="384"/>
    </location>
</feature>
<dbReference type="Proteomes" id="UP000757435">
    <property type="component" value="Unassembled WGS sequence"/>
</dbReference>
<evidence type="ECO:0000313" key="4">
    <source>
        <dbReference type="Proteomes" id="UP000757435"/>
    </source>
</evidence>
<dbReference type="PANTHER" id="PTHR46401:SF2">
    <property type="entry name" value="GLYCOSYLTRANSFERASE WBBK-RELATED"/>
    <property type="match status" value="1"/>
</dbReference>
<reference evidence="3" key="2">
    <citation type="journal article" date="2022" name="Microbiol. Resour. Announc.">
        <title>Metagenome Sequencing to Explore Phylogenomics of Terrestrial Cyanobacteria.</title>
        <authorList>
            <person name="Ward R.D."/>
            <person name="Stajich J.E."/>
            <person name="Johansen J.R."/>
            <person name="Huntemann M."/>
            <person name="Clum A."/>
            <person name="Foster B."/>
            <person name="Foster B."/>
            <person name="Roux S."/>
            <person name="Palaniappan K."/>
            <person name="Varghese N."/>
            <person name="Mukherjee S."/>
            <person name="Reddy T.B.K."/>
            <person name="Daum C."/>
            <person name="Copeland A."/>
            <person name="Chen I.A."/>
            <person name="Ivanova N.N."/>
            <person name="Kyrpides N.C."/>
            <person name="Shapiro N."/>
            <person name="Eloe-Fadrosh E.A."/>
            <person name="Pietrasiak N."/>
        </authorList>
    </citation>
    <scope>NUCLEOTIDE SEQUENCE</scope>
    <source>
        <strain evidence="3">UHER 2000/2452</strain>
    </source>
</reference>
<protein>
    <submittedName>
        <fullName evidence="3">Glycosyltransferase</fullName>
    </submittedName>
</protein>
<dbReference type="GO" id="GO:0016757">
    <property type="term" value="F:glycosyltransferase activity"/>
    <property type="evidence" value="ECO:0007669"/>
    <property type="project" value="InterPro"/>
</dbReference>
<dbReference type="SUPFAM" id="SSF53756">
    <property type="entry name" value="UDP-Glycosyltransferase/glycogen phosphorylase"/>
    <property type="match status" value="1"/>
</dbReference>
<evidence type="ECO:0000313" key="3">
    <source>
        <dbReference type="EMBL" id="MBW4658844.1"/>
    </source>
</evidence>
<dbReference type="PANTHER" id="PTHR46401">
    <property type="entry name" value="GLYCOSYLTRANSFERASE WBBK-RELATED"/>
    <property type="match status" value="1"/>
</dbReference>
<sequence length="427" mass="49056">MLKIACYGYVKKESGSVTGANFLMLQELLERGYKIDFFGWKDSNFPFELIGCPNFVYYELPKQSIFREFIKGFLPKLLHNTFNQTLGALMQNLYSERRNQKNILKAVVAQHAIHQYDLLLFLGLYGTFNVDGVPTVSWVQGPPQTEWHYIHKLQKILVQLCGPFVYWQLKAFYTLKYSRLRFEVWKTDIFICGSKWSKEQLVAYGIQPGSIKILPYPMDIPFFNDESQVKKSQSTVKTFLWLGRIDPRKRLDLMMEAFALLLAERQDVRLKIIGAARPMYKGYKQLIDSFEAQEHIEYQPSLSRSTIPDLIKSCDVLIQPSEGENFGSAVAEALCCGVPVILGPTNGTQDFTSPTCCFLFEDYTPEAVKQTMLEALEKIEYSADTISSIAVTTARKNFQLEKVVDNLEEVFQQAVDSYYTRFSNQIS</sequence>
<evidence type="ECO:0000256" key="1">
    <source>
        <dbReference type="ARBA" id="ARBA00022679"/>
    </source>
</evidence>
<organism evidence="3 4">
    <name type="scientific">Drouetiella hepatica Uher 2000/2452</name>
    <dbReference type="NCBI Taxonomy" id="904376"/>
    <lineage>
        <taxon>Bacteria</taxon>
        <taxon>Bacillati</taxon>
        <taxon>Cyanobacteriota</taxon>
        <taxon>Cyanophyceae</taxon>
        <taxon>Oculatellales</taxon>
        <taxon>Oculatellaceae</taxon>
        <taxon>Drouetiella</taxon>
    </lineage>
</organism>
<gene>
    <name evidence="3" type="ORF">KME15_09220</name>
</gene>
<evidence type="ECO:0000259" key="2">
    <source>
        <dbReference type="Pfam" id="PF00534"/>
    </source>
</evidence>
<name>A0A951QA69_9CYAN</name>
<accession>A0A951QA69</accession>
<reference evidence="3" key="1">
    <citation type="submission" date="2021-05" db="EMBL/GenBank/DDBJ databases">
        <authorList>
            <person name="Pietrasiak N."/>
            <person name="Ward R."/>
            <person name="Stajich J.E."/>
            <person name="Kurbessoian T."/>
        </authorList>
    </citation>
    <scope>NUCLEOTIDE SEQUENCE</scope>
    <source>
        <strain evidence="3">UHER 2000/2452</strain>
    </source>
</reference>
<comment type="caution">
    <text evidence="3">The sequence shown here is derived from an EMBL/GenBank/DDBJ whole genome shotgun (WGS) entry which is preliminary data.</text>
</comment>
<dbReference type="Pfam" id="PF00534">
    <property type="entry name" value="Glycos_transf_1"/>
    <property type="match status" value="1"/>
</dbReference>
<dbReference type="AlphaFoldDB" id="A0A951QA69"/>
<keyword evidence="1" id="KW-0808">Transferase</keyword>